<reference evidence="4" key="1">
    <citation type="journal article" date="2019" name="Int. J. Syst. Evol. Microbiol.">
        <title>The Global Catalogue of Microorganisms (GCM) 10K type strain sequencing project: providing services to taxonomists for standard genome sequencing and annotation.</title>
        <authorList>
            <consortium name="The Broad Institute Genomics Platform"/>
            <consortium name="The Broad Institute Genome Sequencing Center for Infectious Disease"/>
            <person name="Wu L."/>
            <person name="Ma J."/>
        </authorList>
    </citation>
    <scope>NUCLEOTIDE SEQUENCE [LARGE SCALE GENOMIC DNA]</scope>
    <source>
        <strain evidence="4">JCM 17666</strain>
    </source>
</reference>
<dbReference type="PANTHER" id="PTHR42928">
    <property type="entry name" value="TRICARBOXYLATE-BINDING PROTEIN"/>
    <property type="match status" value="1"/>
</dbReference>
<dbReference type="Proteomes" id="UP001501671">
    <property type="component" value="Unassembled WGS sequence"/>
</dbReference>
<feature type="signal peptide" evidence="2">
    <location>
        <begin position="1"/>
        <end position="23"/>
    </location>
</feature>
<name>A0ABP8HEU2_9BURK</name>
<evidence type="ECO:0000313" key="4">
    <source>
        <dbReference type="Proteomes" id="UP001501671"/>
    </source>
</evidence>
<dbReference type="Gene3D" id="3.40.190.10">
    <property type="entry name" value="Periplasmic binding protein-like II"/>
    <property type="match status" value="1"/>
</dbReference>
<dbReference type="InterPro" id="IPR005064">
    <property type="entry name" value="BUG"/>
</dbReference>
<sequence>MKMKRMGLAALAMLACAHLQARADAVEDFYKGKTVRVVVGVAPGSGYDLNARAVAKYMGKYLPGHPTFIVQNQPGSGSISMTNTLCNAGPFDGTVIGASFGGIPTATLFTPSVARFDPLKINWLGTTNQETHVGYVWHTAPVQSFDEVFKTRLLVGAQAPGVTQYDFPTLSNAVLGTRFKVVSGYESTPAVHAAMERGEVQGVGASGWVTLKLLNSDWLKNGTVKPIIQWGLKKNPDLPDVPLALDYAKTPEDRDALKLMFVRLTIGRPFFMPPNTPPDRVAAMRKAFDAVMKDKDFIAEEAKLKLDVIPLDGDEVLGILKEAYKTSPAVVERLRKILNTR</sequence>
<proteinExistence type="inferred from homology"/>
<comment type="similarity">
    <text evidence="1">Belongs to the UPF0065 (bug) family.</text>
</comment>
<evidence type="ECO:0008006" key="5">
    <source>
        <dbReference type="Google" id="ProtNLM"/>
    </source>
</evidence>
<comment type="caution">
    <text evidence="3">The sequence shown here is derived from an EMBL/GenBank/DDBJ whole genome shotgun (WGS) entry which is preliminary data.</text>
</comment>
<gene>
    <name evidence="3" type="ORF">GCM10023144_35200</name>
</gene>
<feature type="chain" id="PRO_5046612318" description="Tripartite tricarboxylate transporter substrate binding protein" evidence="2">
    <location>
        <begin position="24"/>
        <end position="341"/>
    </location>
</feature>
<keyword evidence="2" id="KW-0732">Signal</keyword>
<evidence type="ECO:0000256" key="1">
    <source>
        <dbReference type="ARBA" id="ARBA00006987"/>
    </source>
</evidence>
<keyword evidence="4" id="KW-1185">Reference proteome</keyword>
<protein>
    <recommendedName>
        <fullName evidence="5">Tripartite tricarboxylate transporter substrate binding protein</fullName>
    </recommendedName>
</protein>
<dbReference type="PANTHER" id="PTHR42928:SF5">
    <property type="entry name" value="BLR1237 PROTEIN"/>
    <property type="match status" value="1"/>
</dbReference>
<organism evidence="3 4">
    <name type="scientific">Pigmentiphaga soli</name>
    <dbReference type="NCBI Taxonomy" id="1007095"/>
    <lineage>
        <taxon>Bacteria</taxon>
        <taxon>Pseudomonadati</taxon>
        <taxon>Pseudomonadota</taxon>
        <taxon>Betaproteobacteria</taxon>
        <taxon>Burkholderiales</taxon>
        <taxon>Alcaligenaceae</taxon>
        <taxon>Pigmentiphaga</taxon>
    </lineage>
</organism>
<dbReference type="InterPro" id="IPR042100">
    <property type="entry name" value="Bug_dom1"/>
</dbReference>
<dbReference type="PROSITE" id="PS51257">
    <property type="entry name" value="PROKAR_LIPOPROTEIN"/>
    <property type="match status" value="1"/>
</dbReference>
<dbReference type="Gene3D" id="3.40.190.150">
    <property type="entry name" value="Bordetella uptake gene, domain 1"/>
    <property type="match status" value="1"/>
</dbReference>
<evidence type="ECO:0000313" key="3">
    <source>
        <dbReference type="EMBL" id="GAA4338321.1"/>
    </source>
</evidence>
<evidence type="ECO:0000256" key="2">
    <source>
        <dbReference type="SAM" id="SignalP"/>
    </source>
</evidence>
<accession>A0ABP8HEU2</accession>
<dbReference type="EMBL" id="BAABFO010000019">
    <property type="protein sequence ID" value="GAA4338321.1"/>
    <property type="molecule type" value="Genomic_DNA"/>
</dbReference>